<dbReference type="EMBL" id="FQZH01000001">
    <property type="protein sequence ID" value="SHI67696.1"/>
    <property type="molecule type" value="Genomic_DNA"/>
</dbReference>
<keyword evidence="2" id="KW-1185">Reference proteome</keyword>
<name>A0A1M6D375_9FLAO</name>
<sequence>MKYGYIQIVREEILDWEWYSDNCIRSTFLHILIMANYETKYWKGHKINRGQFVTSNDKLSNALGLSIAQIRRALDKLKETNYIETKTTNKNTTITIVNYDTWVGIEEKTTNKKQRNNKQKTTTKENKNIKEVKEIKRECSPFDFLKLNFSNEVINIENEFKNKFSKEQWAFMIEKFNDFYFNKNVSLVKLKKWINDELNYNKTNNVDTIKRPDLKRLNEPQQLYRDKTF</sequence>
<gene>
    <name evidence="1" type="ORF">SAMN05444337_0534</name>
</gene>
<dbReference type="InterPro" id="IPR036388">
    <property type="entry name" value="WH-like_DNA-bd_sf"/>
</dbReference>
<evidence type="ECO:0000313" key="2">
    <source>
        <dbReference type="Proteomes" id="UP000184232"/>
    </source>
</evidence>
<dbReference type="Proteomes" id="UP000184232">
    <property type="component" value="Unassembled WGS sequence"/>
</dbReference>
<protein>
    <recommendedName>
        <fullName evidence="3">Helix-turn-helix domain-containing protein</fullName>
    </recommendedName>
</protein>
<evidence type="ECO:0008006" key="3">
    <source>
        <dbReference type="Google" id="ProtNLM"/>
    </source>
</evidence>
<dbReference type="STRING" id="683124.SAMN05444337_0534"/>
<proteinExistence type="predicted"/>
<organism evidence="1 2">
    <name type="scientific">Flavobacterium haoranii</name>
    <dbReference type="NCBI Taxonomy" id="683124"/>
    <lineage>
        <taxon>Bacteria</taxon>
        <taxon>Pseudomonadati</taxon>
        <taxon>Bacteroidota</taxon>
        <taxon>Flavobacteriia</taxon>
        <taxon>Flavobacteriales</taxon>
        <taxon>Flavobacteriaceae</taxon>
        <taxon>Flavobacterium</taxon>
    </lineage>
</organism>
<evidence type="ECO:0000313" key="1">
    <source>
        <dbReference type="EMBL" id="SHI67696.1"/>
    </source>
</evidence>
<dbReference type="Gene3D" id="1.10.10.10">
    <property type="entry name" value="Winged helix-like DNA-binding domain superfamily/Winged helix DNA-binding domain"/>
    <property type="match status" value="1"/>
</dbReference>
<dbReference type="AlphaFoldDB" id="A0A1M6D375"/>
<accession>A0A1M6D375</accession>
<reference evidence="1 2" key="1">
    <citation type="submission" date="2016-11" db="EMBL/GenBank/DDBJ databases">
        <authorList>
            <person name="Jaros S."/>
            <person name="Januszkiewicz K."/>
            <person name="Wedrychowicz H."/>
        </authorList>
    </citation>
    <scope>NUCLEOTIDE SEQUENCE [LARGE SCALE GENOMIC DNA]</scope>
    <source>
        <strain evidence="1 2">DSM 22807</strain>
    </source>
</reference>